<evidence type="ECO:0000256" key="2">
    <source>
        <dbReference type="ARBA" id="ARBA00006486"/>
    </source>
</evidence>
<comment type="cofactor">
    <cofactor evidence="15">
        <name>[2Fe-2S] cluster</name>
        <dbReference type="ChEBI" id="CHEBI:190135"/>
    </cofactor>
</comment>
<keyword evidence="4" id="KW-0001">2Fe-2S</keyword>
<dbReference type="EC" id="4.2.1.9" evidence="14"/>
<evidence type="ECO:0000256" key="16">
    <source>
        <dbReference type="ARBA" id="ARBA00052865"/>
    </source>
</evidence>
<evidence type="ECO:0000313" key="20">
    <source>
        <dbReference type="Proteomes" id="UP001159405"/>
    </source>
</evidence>
<comment type="catalytic activity">
    <reaction evidence="11">
        <text>(2R)-2,3-dihydroxy-3-methylbutanoate = 3-methyl-2-oxobutanoate + H2O</text>
        <dbReference type="Rhea" id="RHEA:24809"/>
        <dbReference type="ChEBI" id="CHEBI:11851"/>
        <dbReference type="ChEBI" id="CHEBI:15377"/>
        <dbReference type="ChEBI" id="CHEBI:49072"/>
        <dbReference type="EC" id="4.2.1.9"/>
    </reaction>
    <physiologicalReaction direction="left-to-right" evidence="11">
        <dbReference type="Rhea" id="RHEA:24810"/>
    </physiologicalReaction>
</comment>
<dbReference type="InterPro" id="IPR020558">
    <property type="entry name" value="DiOHA_6PGluconate_deHydtase_CS"/>
</dbReference>
<reference evidence="19 20" key="1">
    <citation type="submission" date="2022-05" db="EMBL/GenBank/DDBJ databases">
        <authorList>
            <consortium name="Genoscope - CEA"/>
            <person name="William W."/>
        </authorList>
    </citation>
    <scope>NUCLEOTIDE SEQUENCE [LARGE SCALE GENOMIC DNA]</scope>
</reference>
<dbReference type="NCBIfam" id="NF002068">
    <property type="entry name" value="PRK00911.1"/>
    <property type="match status" value="1"/>
</dbReference>
<protein>
    <recommendedName>
        <fullName evidence="14">dihydroxy-acid dehydratase</fullName>
        <ecNumber evidence="14">4.2.1.9</ecNumber>
    </recommendedName>
</protein>
<sequence length="574" mass="60593">MAALLKVNSKILTGDIADQTSWIKKTGARAHLRAIGFKDEDFTKPLITIACPYINVIPCNFHFRELADHVIKAVEEQGGKAVLSCTPVISDAMTMGTSGMKYSLISRDWITDCIEITHSGYTGDGMICLAGCDKTIPGVTMALPRLNACGIVVYGGTMLPGCGKKHKNLSAGSPFEAIGSYSAGLMDIEDLKDIECHAIPGPGACGGMFTANTMSSVVETLGLTLPGIASGVAVDSENKVAEKKLREVEEAVKTLFTLMKTGQTSRDIMTRKAFENAVTVMYALGGSTNGVLHLLALAHESDVQFSIDDFNTVGGKVPLIGNLKPHGKYQMADLDKIGGLPIVLKELLYNGFLHGEQMTVNGKTVAENLKDVPGISELGAQDIISPVSSPLAPAGRHILILKGNLALESAVLKLSGKDIAGPFRGPAAVFDGEEEAFQAIMNRKATGDVLVIRYEGPKGSPGMPEMLSPGGALVGAGLGKKVALVTDGRFSGASHGIMIGHVSPEAQVGGPIALIQNGDIIVIDPQSATLEVELSDEVLSERRKQWQPPPRKLVGLLHKYTKVVSSAHEGAVTH</sequence>
<keyword evidence="9" id="KW-0456">Lyase</keyword>
<accession>A0ABN8NAY3</accession>
<dbReference type="PANTHER" id="PTHR21000">
    <property type="entry name" value="DIHYDROXY-ACID DEHYDRATASE DAD"/>
    <property type="match status" value="1"/>
</dbReference>
<evidence type="ECO:0000256" key="9">
    <source>
        <dbReference type="ARBA" id="ARBA00023239"/>
    </source>
</evidence>
<keyword evidence="7" id="KW-0408">Iron</keyword>
<dbReference type="Proteomes" id="UP001159405">
    <property type="component" value="Unassembled WGS sequence"/>
</dbReference>
<evidence type="ECO:0000256" key="5">
    <source>
        <dbReference type="ARBA" id="ARBA00022723"/>
    </source>
</evidence>
<comment type="pathway">
    <text evidence="12">Amino-acid biosynthesis; L-valine biosynthesis; L-valine from pyruvate: step 3/4.</text>
</comment>
<comment type="cofactor">
    <cofactor evidence="1">
        <name>Mg(2+)</name>
        <dbReference type="ChEBI" id="CHEBI:18420"/>
    </cofactor>
</comment>
<evidence type="ECO:0000256" key="8">
    <source>
        <dbReference type="ARBA" id="ARBA00023014"/>
    </source>
</evidence>
<keyword evidence="5" id="KW-0479">Metal-binding</keyword>
<evidence type="ECO:0000313" key="19">
    <source>
        <dbReference type="EMBL" id="CAH3046972.1"/>
    </source>
</evidence>
<evidence type="ECO:0000259" key="18">
    <source>
        <dbReference type="Pfam" id="PF24877"/>
    </source>
</evidence>
<dbReference type="SUPFAM" id="SSF143975">
    <property type="entry name" value="IlvD/EDD N-terminal domain-like"/>
    <property type="match status" value="1"/>
</dbReference>
<dbReference type="InterPro" id="IPR050165">
    <property type="entry name" value="DHAD_IlvD/Edd"/>
</dbReference>
<dbReference type="SUPFAM" id="SSF52016">
    <property type="entry name" value="LeuD/IlvD-like"/>
    <property type="match status" value="1"/>
</dbReference>
<dbReference type="PANTHER" id="PTHR21000:SF5">
    <property type="entry name" value="DIHYDROXY-ACID DEHYDRATASE, MITOCHONDRIAL"/>
    <property type="match status" value="1"/>
</dbReference>
<organism evidence="19 20">
    <name type="scientific">Porites lobata</name>
    <dbReference type="NCBI Taxonomy" id="104759"/>
    <lineage>
        <taxon>Eukaryota</taxon>
        <taxon>Metazoa</taxon>
        <taxon>Cnidaria</taxon>
        <taxon>Anthozoa</taxon>
        <taxon>Hexacorallia</taxon>
        <taxon>Scleractinia</taxon>
        <taxon>Fungiina</taxon>
        <taxon>Poritidae</taxon>
        <taxon>Porites</taxon>
    </lineage>
</organism>
<comment type="catalytic activity">
    <reaction evidence="16">
        <text>(2R,3R)-2,3-dihydroxy-3-methylpentanoate = (S)-3-methyl-2-oxopentanoate + H2O</text>
        <dbReference type="Rhea" id="RHEA:27694"/>
        <dbReference type="ChEBI" id="CHEBI:15377"/>
        <dbReference type="ChEBI" id="CHEBI:35146"/>
        <dbReference type="ChEBI" id="CHEBI:49258"/>
        <dbReference type="EC" id="4.2.1.9"/>
    </reaction>
    <physiologicalReaction direction="left-to-right" evidence="16">
        <dbReference type="Rhea" id="RHEA:27695"/>
    </physiologicalReaction>
</comment>
<keyword evidence="3" id="KW-0028">Amino-acid biosynthesis</keyword>
<evidence type="ECO:0000256" key="6">
    <source>
        <dbReference type="ARBA" id="ARBA00022842"/>
    </source>
</evidence>
<evidence type="ECO:0000256" key="3">
    <source>
        <dbReference type="ARBA" id="ARBA00022605"/>
    </source>
</evidence>
<feature type="domain" description="Dihydroxy-acid/6-phosphogluconate dehydratase C-terminal" evidence="18">
    <location>
        <begin position="382"/>
        <end position="571"/>
    </location>
</feature>
<dbReference type="Gene3D" id="3.50.30.80">
    <property type="entry name" value="IlvD/EDD C-terminal domain-like"/>
    <property type="match status" value="1"/>
</dbReference>
<proteinExistence type="inferred from homology"/>
<evidence type="ECO:0000259" key="17">
    <source>
        <dbReference type="Pfam" id="PF00920"/>
    </source>
</evidence>
<keyword evidence="10" id="KW-0100">Branched-chain amino acid biosynthesis</keyword>
<evidence type="ECO:0000256" key="15">
    <source>
        <dbReference type="ARBA" id="ARBA00034078"/>
    </source>
</evidence>
<dbReference type="InterPro" id="IPR042096">
    <property type="entry name" value="Dihydro-acid_dehy_C"/>
</dbReference>
<evidence type="ECO:0000256" key="14">
    <source>
        <dbReference type="ARBA" id="ARBA00029490"/>
    </source>
</evidence>
<dbReference type="PROSITE" id="PS00886">
    <property type="entry name" value="ILVD_EDD_1"/>
    <property type="match status" value="1"/>
</dbReference>
<comment type="pathway">
    <text evidence="13">Amino-acid biosynthesis; L-isoleucine biosynthesis; L-isoleucine from 2-oxobutanoate: step 3/4.</text>
</comment>
<evidence type="ECO:0000256" key="1">
    <source>
        <dbReference type="ARBA" id="ARBA00001946"/>
    </source>
</evidence>
<keyword evidence="6" id="KW-0460">Magnesium</keyword>
<dbReference type="InterPro" id="IPR037237">
    <property type="entry name" value="IlvD/EDD_N"/>
</dbReference>
<dbReference type="EMBL" id="CALNXK010000015">
    <property type="protein sequence ID" value="CAH3046972.1"/>
    <property type="molecule type" value="Genomic_DNA"/>
</dbReference>
<dbReference type="Pfam" id="PF00920">
    <property type="entry name" value="ILVD_EDD_N"/>
    <property type="match status" value="1"/>
</dbReference>
<evidence type="ECO:0000256" key="13">
    <source>
        <dbReference type="ARBA" id="ARBA00029437"/>
    </source>
</evidence>
<dbReference type="InterPro" id="IPR000581">
    <property type="entry name" value="ILV_EDD_N"/>
</dbReference>
<dbReference type="InterPro" id="IPR004404">
    <property type="entry name" value="DihydroxyA_deHydtase"/>
</dbReference>
<evidence type="ECO:0000256" key="4">
    <source>
        <dbReference type="ARBA" id="ARBA00022714"/>
    </source>
</evidence>
<evidence type="ECO:0000256" key="10">
    <source>
        <dbReference type="ARBA" id="ARBA00023304"/>
    </source>
</evidence>
<dbReference type="PROSITE" id="PS00887">
    <property type="entry name" value="ILVD_EDD_2"/>
    <property type="match status" value="1"/>
</dbReference>
<evidence type="ECO:0000256" key="7">
    <source>
        <dbReference type="ARBA" id="ARBA00023004"/>
    </source>
</evidence>
<dbReference type="NCBIfam" id="TIGR00110">
    <property type="entry name" value="ilvD"/>
    <property type="match status" value="1"/>
</dbReference>
<keyword evidence="8" id="KW-0411">Iron-sulfur</keyword>
<comment type="caution">
    <text evidence="19">The sequence shown here is derived from an EMBL/GenBank/DDBJ whole genome shotgun (WGS) entry which is preliminary data.</text>
</comment>
<dbReference type="InterPro" id="IPR056740">
    <property type="entry name" value="ILV_EDD_C"/>
</dbReference>
<name>A0ABN8NAY3_9CNID</name>
<feature type="domain" description="Dihydroxy-acid/6-phosphogluconate dehydratase N-terminal" evidence="17">
    <location>
        <begin position="44"/>
        <end position="368"/>
    </location>
</feature>
<dbReference type="Pfam" id="PF24877">
    <property type="entry name" value="ILV_EDD_C"/>
    <property type="match status" value="1"/>
</dbReference>
<keyword evidence="20" id="KW-1185">Reference proteome</keyword>
<evidence type="ECO:0000256" key="12">
    <source>
        <dbReference type="ARBA" id="ARBA00029436"/>
    </source>
</evidence>
<evidence type="ECO:0000256" key="11">
    <source>
        <dbReference type="ARBA" id="ARBA00029304"/>
    </source>
</evidence>
<comment type="similarity">
    <text evidence="2">Belongs to the IlvD/Edd family.</text>
</comment>
<gene>
    <name evidence="19" type="ORF">PLOB_00009946</name>
</gene>